<gene>
    <name evidence="2" type="ORF">HER31_15335</name>
</gene>
<dbReference type="AlphaFoldDB" id="A0A6H1UK19"/>
<proteinExistence type="predicted"/>
<organism evidence="2 3">
    <name type="scientific">Ferrimonas lipolytica</name>
    <dbReference type="NCBI Taxonomy" id="2724191"/>
    <lineage>
        <taxon>Bacteria</taxon>
        <taxon>Pseudomonadati</taxon>
        <taxon>Pseudomonadota</taxon>
        <taxon>Gammaproteobacteria</taxon>
        <taxon>Alteromonadales</taxon>
        <taxon>Ferrimonadaceae</taxon>
        <taxon>Ferrimonas</taxon>
    </lineage>
</organism>
<dbReference type="RefSeq" id="WP_168661841.1">
    <property type="nucleotide sequence ID" value="NZ_CP051180.1"/>
</dbReference>
<protein>
    <submittedName>
        <fullName evidence="2">Uncharacterized protein</fullName>
    </submittedName>
</protein>
<evidence type="ECO:0000313" key="2">
    <source>
        <dbReference type="EMBL" id="QIZ78152.1"/>
    </source>
</evidence>
<keyword evidence="3" id="KW-1185">Reference proteome</keyword>
<accession>A0A6H1UK19</accession>
<dbReference type="Proteomes" id="UP000501602">
    <property type="component" value="Chromosome"/>
</dbReference>
<dbReference type="KEGG" id="fes:HER31_15335"/>
<dbReference type="EMBL" id="CP051180">
    <property type="protein sequence ID" value="QIZ78152.1"/>
    <property type="molecule type" value="Genomic_DNA"/>
</dbReference>
<reference evidence="2 3" key="1">
    <citation type="submission" date="2020-04" db="EMBL/GenBank/DDBJ databases">
        <title>Ferrimonas sp. S7 isolated from sea water.</title>
        <authorList>
            <person name="Bae S.S."/>
            <person name="Baek K."/>
        </authorList>
    </citation>
    <scope>NUCLEOTIDE SEQUENCE [LARGE SCALE GENOMIC DNA]</scope>
    <source>
        <strain evidence="2 3">S7</strain>
    </source>
</reference>
<evidence type="ECO:0000256" key="1">
    <source>
        <dbReference type="SAM" id="SignalP"/>
    </source>
</evidence>
<feature type="signal peptide" evidence="1">
    <location>
        <begin position="1"/>
        <end position="19"/>
    </location>
</feature>
<sequence length="250" mass="27610">MKKIALALAVLAPFSIAQAEIIKQTNSVGVGYRAHLGDDADKSNKNDYVVLTAKHKTITDWGLVSLAARYENPFTLEADKPNGKSAVETFKTFADVYYKLGDGSTQLWWDWYSSANQNITEVTNTLGLAYSAKIGKLKLKAGAGLPYSVGHSPLRSYDVMLGAAITRFEFAYPLAANATVFGLADSRWDRDEDFKETFNHSEDNGHHILLGGKYQINKSINIAMVYHDYSDWGGYAKDGQAIETSVNFVF</sequence>
<evidence type="ECO:0000313" key="3">
    <source>
        <dbReference type="Proteomes" id="UP000501602"/>
    </source>
</evidence>
<name>A0A6H1UK19_9GAMM</name>
<feature type="chain" id="PRO_5026045539" evidence="1">
    <location>
        <begin position="20"/>
        <end position="250"/>
    </location>
</feature>
<keyword evidence="1" id="KW-0732">Signal</keyword>